<feature type="non-terminal residue" evidence="1">
    <location>
        <position position="59"/>
    </location>
</feature>
<dbReference type="EMBL" id="CAJVQC010125105">
    <property type="protein sequence ID" value="CAG8839901.1"/>
    <property type="molecule type" value="Genomic_DNA"/>
</dbReference>
<protein>
    <submittedName>
        <fullName evidence="1">34675_t:CDS:1</fullName>
    </submittedName>
</protein>
<organism evidence="1 2">
    <name type="scientific">Racocetra persica</name>
    <dbReference type="NCBI Taxonomy" id="160502"/>
    <lineage>
        <taxon>Eukaryota</taxon>
        <taxon>Fungi</taxon>
        <taxon>Fungi incertae sedis</taxon>
        <taxon>Mucoromycota</taxon>
        <taxon>Glomeromycotina</taxon>
        <taxon>Glomeromycetes</taxon>
        <taxon>Diversisporales</taxon>
        <taxon>Gigasporaceae</taxon>
        <taxon>Racocetra</taxon>
    </lineage>
</organism>
<reference evidence="1" key="1">
    <citation type="submission" date="2021-06" db="EMBL/GenBank/DDBJ databases">
        <authorList>
            <person name="Kallberg Y."/>
            <person name="Tangrot J."/>
            <person name="Rosling A."/>
        </authorList>
    </citation>
    <scope>NUCLEOTIDE SEQUENCE</scope>
    <source>
        <strain evidence="1">MA461A</strain>
    </source>
</reference>
<evidence type="ECO:0000313" key="1">
    <source>
        <dbReference type="EMBL" id="CAG8839901.1"/>
    </source>
</evidence>
<accession>A0ACA9SIP3</accession>
<evidence type="ECO:0000313" key="2">
    <source>
        <dbReference type="Proteomes" id="UP000789920"/>
    </source>
</evidence>
<feature type="non-terminal residue" evidence="1">
    <location>
        <position position="1"/>
    </location>
</feature>
<name>A0ACA9SIP3_9GLOM</name>
<sequence>CAFIEGALREVSLYLVIKLCNYDKIQEPHLISKLHAMIKCKDLVLYLGSINAEHNAELP</sequence>
<keyword evidence="2" id="KW-1185">Reference proteome</keyword>
<gene>
    <name evidence="1" type="ORF">RPERSI_LOCUS31224</name>
</gene>
<proteinExistence type="predicted"/>
<dbReference type="Proteomes" id="UP000789920">
    <property type="component" value="Unassembled WGS sequence"/>
</dbReference>
<comment type="caution">
    <text evidence="1">The sequence shown here is derived from an EMBL/GenBank/DDBJ whole genome shotgun (WGS) entry which is preliminary data.</text>
</comment>